<evidence type="ECO:0000256" key="1">
    <source>
        <dbReference type="SAM" id="SignalP"/>
    </source>
</evidence>
<keyword evidence="1" id="KW-0732">Signal</keyword>
<proteinExistence type="predicted"/>
<sequence length="182" mass="19859">MKILVIAIQFLLIIIFFSKPISSSTQVFKIPPGFRGSQMNFIDNNGLFLLSNNSNFAFGFVSNKPQSTDSFDLSIIHQGSSTVVWTANVGRAVGRSDEFVFGKDGNAYVSTGGETVWATNTSNKGGALEMELLNTGNLVVYNSENSGSDPVWQSFGYPTDTLLSNQSFDEGMKLFAECRFSC</sequence>
<accession>A0A5P1FRX8</accession>
<name>A0A5P1FRX8_ASPOF</name>
<evidence type="ECO:0000313" key="3">
    <source>
        <dbReference type="EMBL" id="ONK81066.1"/>
    </source>
</evidence>
<evidence type="ECO:0000313" key="4">
    <source>
        <dbReference type="Proteomes" id="UP000243459"/>
    </source>
</evidence>
<dbReference type="Gene3D" id="2.90.10.10">
    <property type="entry name" value="Bulb-type lectin domain"/>
    <property type="match status" value="1"/>
</dbReference>
<dbReference type="Pfam" id="PF01453">
    <property type="entry name" value="B_lectin"/>
    <property type="match status" value="1"/>
</dbReference>
<reference evidence="4" key="1">
    <citation type="journal article" date="2017" name="Nat. Commun.">
        <title>The asparagus genome sheds light on the origin and evolution of a young Y chromosome.</title>
        <authorList>
            <person name="Harkess A."/>
            <person name="Zhou J."/>
            <person name="Xu C."/>
            <person name="Bowers J.E."/>
            <person name="Van der Hulst R."/>
            <person name="Ayyampalayam S."/>
            <person name="Mercati F."/>
            <person name="Riccardi P."/>
            <person name="McKain M.R."/>
            <person name="Kakrana A."/>
            <person name="Tang H."/>
            <person name="Ray J."/>
            <person name="Groenendijk J."/>
            <person name="Arikit S."/>
            <person name="Mathioni S.M."/>
            <person name="Nakano M."/>
            <person name="Shan H."/>
            <person name="Telgmann-Rauber A."/>
            <person name="Kanno A."/>
            <person name="Yue Z."/>
            <person name="Chen H."/>
            <person name="Li W."/>
            <person name="Chen Y."/>
            <person name="Xu X."/>
            <person name="Zhang Y."/>
            <person name="Luo S."/>
            <person name="Chen H."/>
            <person name="Gao J."/>
            <person name="Mao Z."/>
            <person name="Pires J.C."/>
            <person name="Luo M."/>
            <person name="Kudrna D."/>
            <person name="Wing R.A."/>
            <person name="Meyers B.C."/>
            <person name="Yi K."/>
            <person name="Kong H."/>
            <person name="Lavrijsen P."/>
            <person name="Sunseri F."/>
            <person name="Falavigna A."/>
            <person name="Ye Y."/>
            <person name="Leebens-Mack J.H."/>
            <person name="Chen G."/>
        </authorList>
    </citation>
    <scope>NUCLEOTIDE SEQUENCE [LARGE SCALE GENOMIC DNA]</scope>
    <source>
        <strain evidence="4">cv. DH0086</strain>
    </source>
</reference>
<dbReference type="PROSITE" id="PS50927">
    <property type="entry name" value="BULB_LECTIN"/>
    <property type="match status" value="1"/>
</dbReference>
<dbReference type="GO" id="GO:0051707">
    <property type="term" value="P:response to other organism"/>
    <property type="evidence" value="ECO:0007669"/>
    <property type="project" value="UniProtKB-ARBA"/>
</dbReference>
<feature type="domain" description="Bulb-type lectin" evidence="2">
    <location>
        <begin position="33"/>
        <end position="153"/>
    </location>
</feature>
<dbReference type="Gramene" id="ONK81066">
    <property type="protein sequence ID" value="ONK81066"/>
    <property type="gene ID" value="A4U43_C01F24860"/>
</dbReference>
<gene>
    <name evidence="3" type="ORF">A4U43_C01F24860</name>
</gene>
<evidence type="ECO:0000259" key="2">
    <source>
        <dbReference type="PROSITE" id="PS50927"/>
    </source>
</evidence>
<organism evidence="3 4">
    <name type="scientific">Asparagus officinalis</name>
    <name type="common">Garden asparagus</name>
    <dbReference type="NCBI Taxonomy" id="4686"/>
    <lineage>
        <taxon>Eukaryota</taxon>
        <taxon>Viridiplantae</taxon>
        <taxon>Streptophyta</taxon>
        <taxon>Embryophyta</taxon>
        <taxon>Tracheophyta</taxon>
        <taxon>Spermatophyta</taxon>
        <taxon>Magnoliopsida</taxon>
        <taxon>Liliopsida</taxon>
        <taxon>Asparagales</taxon>
        <taxon>Asparagaceae</taxon>
        <taxon>Asparagoideae</taxon>
        <taxon>Asparagus</taxon>
    </lineage>
</organism>
<dbReference type="PANTHER" id="PTHR32444">
    <property type="entry name" value="BULB-TYPE LECTIN DOMAIN-CONTAINING PROTEIN"/>
    <property type="match status" value="1"/>
</dbReference>
<dbReference type="InterPro" id="IPR001480">
    <property type="entry name" value="Bulb-type_lectin_dom"/>
</dbReference>
<dbReference type="SMART" id="SM00108">
    <property type="entry name" value="B_lectin"/>
    <property type="match status" value="1"/>
</dbReference>
<feature type="signal peptide" evidence="1">
    <location>
        <begin position="1"/>
        <end position="23"/>
    </location>
</feature>
<dbReference type="AlphaFoldDB" id="A0A5P1FRX8"/>
<dbReference type="InterPro" id="IPR036426">
    <property type="entry name" value="Bulb-type_lectin_dom_sf"/>
</dbReference>
<dbReference type="PANTHER" id="PTHR32444:SF108">
    <property type="entry name" value="OS02G0527900 PROTEIN"/>
    <property type="match status" value="1"/>
</dbReference>
<feature type="chain" id="PRO_5024329728" description="Bulb-type lectin domain-containing protein" evidence="1">
    <location>
        <begin position="24"/>
        <end position="182"/>
    </location>
</feature>
<dbReference type="CDD" id="cd00028">
    <property type="entry name" value="B_lectin"/>
    <property type="match status" value="1"/>
</dbReference>
<protein>
    <recommendedName>
        <fullName evidence="2">Bulb-type lectin domain-containing protein</fullName>
    </recommendedName>
</protein>
<keyword evidence="4" id="KW-1185">Reference proteome</keyword>
<dbReference type="SUPFAM" id="SSF51110">
    <property type="entry name" value="alpha-D-mannose-specific plant lectins"/>
    <property type="match status" value="1"/>
</dbReference>
<dbReference type="Proteomes" id="UP000243459">
    <property type="component" value="Chromosome 1"/>
</dbReference>
<dbReference type="OMA" id="AECRFSC"/>
<dbReference type="EMBL" id="CM007381">
    <property type="protein sequence ID" value="ONK81066.1"/>
    <property type="molecule type" value="Genomic_DNA"/>
</dbReference>